<protein>
    <submittedName>
        <fullName evidence="1">Uncharacterized protein</fullName>
    </submittedName>
</protein>
<proteinExistence type="predicted"/>
<comment type="caution">
    <text evidence="1">The sequence shown here is derived from an EMBL/GenBank/DDBJ whole genome shotgun (WGS) entry which is preliminary data.</text>
</comment>
<reference evidence="2" key="1">
    <citation type="journal article" date="2017" name="Genome Announc.">
        <title>Draft Genome Sequence of Terrimicrobium sacchariphilum NM-5T, a Facultative Anaerobic Soil Bacterium of the Class Spartobacteria.</title>
        <authorList>
            <person name="Qiu Y.L."/>
            <person name="Tourlousse D.M."/>
            <person name="Matsuura N."/>
            <person name="Ohashi A."/>
            <person name="Sekiguchi Y."/>
        </authorList>
    </citation>
    <scope>NUCLEOTIDE SEQUENCE [LARGE SCALE GENOMIC DNA]</scope>
    <source>
        <strain evidence="2">NM-5</strain>
    </source>
</reference>
<accession>A0A146GFD9</accession>
<name>A0A146GFD9_TERSA</name>
<dbReference type="InParanoid" id="A0A146GFD9"/>
<dbReference type="EMBL" id="BDCO01000003">
    <property type="protein sequence ID" value="GAT35337.1"/>
    <property type="molecule type" value="Genomic_DNA"/>
</dbReference>
<dbReference type="STRING" id="690879.TSACC_3402"/>
<sequence>MSYFVTPVPFARRKGRKTDQCIHYQYTARIIARVMSAKIHPVTKTFPLGESQLSLESPPCNVSR</sequence>
<gene>
    <name evidence="1" type="ORF">TSACC_3402</name>
</gene>
<organism evidence="1 2">
    <name type="scientific">Terrimicrobium sacchariphilum</name>
    <dbReference type="NCBI Taxonomy" id="690879"/>
    <lineage>
        <taxon>Bacteria</taxon>
        <taxon>Pseudomonadati</taxon>
        <taxon>Verrucomicrobiota</taxon>
        <taxon>Terrimicrobiia</taxon>
        <taxon>Terrimicrobiales</taxon>
        <taxon>Terrimicrobiaceae</taxon>
        <taxon>Terrimicrobium</taxon>
    </lineage>
</organism>
<evidence type="ECO:0000313" key="2">
    <source>
        <dbReference type="Proteomes" id="UP000076023"/>
    </source>
</evidence>
<dbReference type="Proteomes" id="UP000076023">
    <property type="component" value="Unassembled WGS sequence"/>
</dbReference>
<evidence type="ECO:0000313" key="1">
    <source>
        <dbReference type="EMBL" id="GAT35337.1"/>
    </source>
</evidence>
<dbReference type="AlphaFoldDB" id="A0A146GFD9"/>
<keyword evidence="2" id="KW-1185">Reference proteome</keyword>